<dbReference type="HOGENOM" id="CLU_3013167_0_0_6"/>
<accession>Q7MJN9</accession>
<protein>
    <submittedName>
        <fullName evidence="1">Uncharacterized protein</fullName>
    </submittedName>
</protein>
<gene>
    <name evidence="1" type="ordered locus">VV2122</name>
</gene>
<dbReference type="AlphaFoldDB" id="Q7MJN9"/>
<reference evidence="1 2" key="1">
    <citation type="journal article" date="2003" name="Genome Res.">
        <title>Comparative genome analysis of Vibrio vulnificus, a marine pathogen.</title>
        <authorList>
            <person name="Chen C.Y."/>
            <person name="Wu K.M."/>
            <person name="Chang Y.C."/>
            <person name="Chang C.H."/>
            <person name="Tsai H.C."/>
            <person name="Liao T.L."/>
            <person name="Liu Y.M."/>
            <person name="Chen H.J."/>
            <person name="Shen A.B."/>
            <person name="Li J.C."/>
            <person name="Su T.L."/>
            <person name="Shao C.P."/>
            <person name="Lee C.T."/>
            <person name="Hor L.I."/>
            <person name="Tsai S.F."/>
        </authorList>
    </citation>
    <scope>NUCLEOTIDE SEQUENCE [LARGE SCALE GENOMIC DNA]</scope>
    <source>
        <strain evidence="1 2">YJ016</strain>
    </source>
</reference>
<evidence type="ECO:0000313" key="1">
    <source>
        <dbReference type="EMBL" id="BAC94886.1"/>
    </source>
</evidence>
<name>Q7MJN9_VIBVY</name>
<sequence>MNLSTAAYFRPQLYSQVTFSQQEIPILSSFADLISQNAIEVAQVYHVNYAKVRLSS</sequence>
<dbReference type="KEGG" id="vvy:VV2122"/>
<organism evidence="1 2">
    <name type="scientific">Vibrio vulnificus (strain YJ016)</name>
    <dbReference type="NCBI Taxonomy" id="196600"/>
    <lineage>
        <taxon>Bacteria</taxon>
        <taxon>Pseudomonadati</taxon>
        <taxon>Pseudomonadota</taxon>
        <taxon>Gammaproteobacteria</taxon>
        <taxon>Vibrionales</taxon>
        <taxon>Vibrionaceae</taxon>
        <taxon>Vibrio</taxon>
    </lineage>
</organism>
<dbReference type="Proteomes" id="UP000002675">
    <property type="component" value="Chromosome I"/>
</dbReference>
<evidence type="ECO:0000313" key="2">
    <source>
        <dbReference type="Proteomes" id="UP000002675"/>
    </source>
</evidence>
<dbReference type="EMBL" id="BA000037">
    <property type="protein sequence ID" value="BAC94886.1"/>
    <property type="molecule type" value="Genomic_DNA"/>
</dbReference>
<proteinExistence type="predicted"/>